<dbReference type="InterPro" id="IPR050452">
    <property type="entry name" value="Metacaspase"/>
</dbReference>
<dbReference type="Gene3D" id="3.40.50.1460">
    <property type="match status" value="1"/>
</dbReference>
<dbReference type="InterPro" id="IPR011600">
    <property type="entry name" value="Pept_C14_caspase"/>
</dbReference>
<dbReference type="SUPFAM" id="SSF52129">
    <property type="entry name" value="Caspase-like"/>
    <property type="match status" value="1"/>
</dbReference>
<proteinExistence type="predicted"/>
<dbReference type="GO" id="GO:0004197">
    <property type="term" value="F:cysteine-type endopeptidase activity"/>
    <property type="evidence" value="ECO:0007669"/>
    <property type="project" value="InterPro"/>
</dbReference>
<feature type="domain" description="Peptidase C14 caspase" evidence="1">
    <location>
        <begin position="12"/>
        <end position="267"/>
    </location>
</feature>
<evidence type="ECO:0000313" key="3">
    <source>
        <dbReference type="Proteomes" id="UP000654123"/>
    </source>
</evidence>
<organism evidence="2 3">
    <name type="scientific">Streptomyces roseolilacinus</name>
    <dbReference type="NCBI Taxonomy" id="66904"/>
    <lineage>
        <taxon>Bacteria</taxon>
        <taxon>Bacillati</taxon>
        <taxon>Actinomycetota</taxon>
        <taxon>Actinomycetes</taxon>
        <taxon>Kitasatosporales</taxon>
        <taxon>Streptomycetaceae</taxon>
        <taxon>Streptomyces</taxon>
    </lineage>
</organism>
<dbReference type="GO" id="GO:0006508">
    <property type="term" value="P:proteolysis"/>
    <property type="evidence" value="ECO:0007669"/>
    <property type="project" value="InterPro"/>
</dbReference>
<comment type="caution">
    <text evidence="2">The sequence shown here is derived from an EMBL/GenBank/DDBJ whole genome shotgun (WGS) entry which is preliminary data.</text>
</comment>
<dbReference type="GO" id="GO:0005737">
    <property type="term" value="C:cytoplasm"/>
    <property type="evidence" value="ECO:0007669"/>
    <property type="project" value="TreeGrafter"/>
</dbReference>
<protein>
    <recommendedName>
        <fullName evidence="1">Peptidase C14 caspase domain-containing protein</fullName>
    </recommendedName>
</protein>
<sequence length="626" mass="66480">MTTTTAPAGTARRALVIASETYGLRGCRNDAELVGASLRAHGFDVHPVHGPDATRAGILGAYEDLIRATRPGDAALVYYAGHGSTLDEGPGRPPGAPEELRFLLPTDIDRSTADDFRGILGDELSVLQWRLTLRTRNVTTLLDSCHSARMSRDPLPEGTNVRGRQARWPRGAVRRRRAEAAGLFRRLRAEHPDEPWYDDNPHAVRLVACSPGQRAFEAYSPEFGAVHGLFTAAVVAALDAGLTWHMLGERVRHRVLTHHADQRPEAEGPTSRVLFGEARRERPTALPVRLHPGTASAWLDGAALHGIEVGDAYLLGPLGGAPDPATAPVAVVVEVRDGAARLVRRDRRAVPDGAEARPVGTGRPAGPVRLRVDGGAEALPPGWPDRWRAAVPGLRTDTAPAVGDLATIVVRPDGVMLFDTAGRPLYERPRPLDGEAAARVGRDVEDLAVAARLRELGPGSVPYRLSAPVAFDAVVAATGAPVRDAVLHPGDRVRLRVRHLGAAGAGTLYANVLDLGVGGRVSVLNTAEPSGVELVPGESRSLGRWPGGEDPGLPVSWPAGLPRDAPRFETLTAVFSDRPQNLGVLVREGVGGRRDVVAAPSRDATRMAVLRVTFLLCPGGPGCAHA</sequence>
<reference evidence="2" key="2">
    <citation type="submission" date="2020-09" db="EMBL/GenBank/DDBJ databases">
        <authorList>
            <person name="Sun Q."/>
            <person name="Ohkuma M."/>
        </authorList>
    </citation>
    <scope>NUCLEOTIDE SEQUENCE</scope>
    <source>
        <strain evidence="2">JCM 4335</strain>
    </source>
</reference>
<name>A0A918ELY1_9ACTN</name>
<dbReference type="AlphaFoldDB" id="A0A918ELY1"/>
<dbReference type="EMBL" id="BMSV01000005">
    <property type="protein sequence ID" value="GGQ07525.1"/>
    <property type="molecule type" value="Genomic_DNA"/>
</dbReference>
<gene>
    <name evidence="2" type="ORF">GCM10010249_27240</name>
</gene>
<dbReference type="Proteomes" id="UP000654123">
    <property type="component" value="Unassembled WGS sequence"/>
</dbReference>
<dbReference type="InterPro" id="IPR029030">
    <property type="entry name" value="Caspase-like_dom_sf"/>
</dbReference>
<evidence type="ECO:0000313" key="2">
    <source>
        <dbReference type="EMBL" id="GGQ07525.1"/>
    </source>
</evidence>
<evidence type="ECO:0000259" key="1">
    <source>
        <dbReference type="Pfam" id="PF00656"/>
    </source>
</evidence>
<dbReference type="PANTHER" id="PTHR48104:SF30">
    <property type="entry name" value="METACASPASE-1"/>
    <property type="match status" value="1"/>
</dbReference>
<dbReference type="RefSeq" id="WP_189533404.1">
    <property type="nucleotide sequence ID" value="NZ_BMSV01000005.1"/>
</dbReference>
<keyword evidence="3" id="KW-1185">Reference proteome</keyword>
<dbReference type="PANTHER" id="PTHR48104">
    <property type="entry name" value="METACASPASE-4"/>
    <property type="match status" value="1"/>
</dbReference>
<dbReference type="Pfam" id="PF00656">
    <property type="entry name" value="Peptidase_C14"/>
    <property type="match status" value="1"/>
</dbReference>
<accession>A0A918ELY1</accession>
<reference evidence="2" key="1">
    <citation type="journal article" date="2014" name="Int. J. Syst. Evol. Microbiol.">
        <title>Complete genome sequence of Corynebacterium casei LMG S-19264T (=DSM 44701T), isolated from a smear-ripened cheese.</title>
        <authorList>
            <consortium name="US DOE Joint Genome Institute (JGI-PGF)"/>
            <person name="Walter F."/>
            <person name="Albersmeier A."/>
            <person name="Kalinowski J."/>
            <person name="Ruckert C."/>
        </authorList>
    </citation>
    <scope>NUCLEOTIDE SEQUENCE</scope>
    <source>
        <strain evidence="2">JCM 4335</strain>
    </source>
</reference>